<dbReference type="GO" id="GO:0006508">
    <property type="term" value="P:proteolysis"/>
    <property type="evidence" value="ECO:0007669"/>
    <property type="project" value="UniProtKB-KW"/>
</dbReference>
<dbReference type="GeneID" id="63715981"/>
<dbReference type="GO" id="GO:0008234">
    <property type="term" value="F:cysteine-type peptidase activity"/>
    <property type="evidence" value="ECO:0007669"/>
    <property type="project" value="UniProtKB-KW"/>
</dbReference>
<dbReference type="RefSeq" id="XP_040655692.1">
    <property type="nucleotide sequence ID" value="XM_040800659.1"/>
</dbReference>
<proteinExistence type="inferred from homology"/>
<comment type="caution">
    <text evidence="6">The sequence shown here is derived from an EMBL/GenBank/DDBJ whole genome shotgun (WGS) entry which is preliminary data.</text>
</comment>
<accession>A0A151GGV8</accession>
<evidence type="ECO:0008006" key="8">
    <source>
        <dbReference type="Google" id="ProtNLM"/>
    </source>
</evidence>
<evidence type="ECO:0000256" key="4">
    <source>
        <dbReference type="ARBA" id="ARBA00022807"/>
    </source>
</evidence>
<feature type="chain" id="PRO_5007580596" description="Pyroglutamyl peptidase type I" evidence="5">
    <location>
        <begin position="19"/>
        <end position="286"/>
    </location>
</feature>
<evidence type="ECO:0000313" key="7">
    <source>
        <dbReference type="Proteomes" id="UP000076580"/>
    </source>
</evidence>
<dbReference type="Proteomes" id="UP000076580">
    <property type="component" value="Chromosome 02"/>
</dbReference>
<dbReference type="SUPFAM" id="SSF53182">
    <property type="entry name" value="Pyrrolidone carboxyl peptidase (pyroglutamate aminopeptidase)"/>
    <property type="match status" value="1"/>
</dbReference>
<sequence length="286" mass="31677">MRFSVIVAPGLFAVSTSASPTTKGFSASRQAHKSNELTVLVTGFDGLPNNTVINPSWEVAKSLPSQLPVGINSSIPRVKILVPSDAIPVSYEAVDNFVPTIWDPSKGPEVDIAVHLGMWAPRTTYRLEKNAVRSGYKLRDANCKCVSSANGANSNSNCDWMEVGNDSCPDGQYRQGNAWNHGQQPPAELQTDLDLEDIYQRFYESGETDNQWPGIDFKITSYNKEIFLCQYLYYSSMAFLRGQNRPGKVVFLHVPSLTTPEAIQTSKDVTMNLIRSIVESEMQRGM</sequence>
<name>A0A151GGV8_DRECN</name>
<dbReference type="Gene3D" id="3.40.630.20">
    <property type="entry name" value="Peptidase C15, pyroglutamyl peptidase I-like"/>
    <property type="match status" value="1"/>
</dbReference>
<dbReference type="InterPro" id="IPR036440">
    <property type="entry name" value="Peptidase_C15-like_sf"/>
</dbReference>
<dbReference type="PANTHER" id="PTHR23402:SF1">
    <property type="entry name" value="PYROGLUTAMYL-PEPTIDASE I"/>
    <property type="match status" value="1"/>
</dbReference>
<evidence type="ECO:0000256" key="3">
    <source>
        <dbReference type="ARBA" id="ARBA00022801"/>
    </source>
</evidence>
<organism evidence="6 7">
    <name type="scientific">Drechmeria coniospora</name>
    <name type="common">Nematophagous fungus</name>
    <name type="synonym">Meria coniospora</name>
    <dbReference type="NCBI Taxonomy" id="98403"/>
    <lineage>
        <taxon>Eukaryota</taxon>
        <taxon>Fungi</taxon>
        <taxon>Dikarya</taxon>
        <taxon>Ascomycota</taxon>
        <taxon>Pezizomycotina</taxon>
        <taxon>Sordariomycetes</taxon>
        <taxon>Hypocreomycetidae</taxon>
        <taxon>Hypocreales</taxon>
        <taxon>Ophiocordycipitaceae</taxon>
        <taxon>Drechmeria</taxon>
    </lineage>
</organism>
<evidence type="ECO:0000313" key="6">
    <source>
        <dbReference type="EMBL" id="KYK56340.1"/>
    </source>
</evidence>
<evidence type="ECO:0000256" key="1">
    <source>
        <dbReference type="ARBA" id="ARBA00006641"/>
    </source>
</evidence>
<evidence type="ECO:0000256" key="5">
    <source>
        <dbReference type="SAM" id="SignalP"/>
    </source>
</evidence>
<evidence type="ECO:0000256" key="2">
    <source>
        <dbReference type="ARBA" id="ARBA00022670"/>
    </source>
</evidence>
<dbReference type="EMBL" id="LAYC01000002">
    <property type="protein sequence ID" value="KYK56340.1"/>
    <property type="molecule type" value="Genomic_DNA"/>
</dbReference>
<reference evidence="6 7" key="1">
    <citation type="journal article" date="2016" name="Sci. Rep.">
        <title>Insights into Adaptations to a Near-Obligate Nematode Endoparasitic Lifestyle from the Finished Genome of Drechmeria coniospora.</title>
        <authorList>
            <person name="Zhang L."/>
            <person name="Zhou Z."/>
            <person name="Guo Q."/>
            <person name="Fokkens L."/>
            <person name="Miskei M."/>
            <person name="Pocsi I."/>
            <person name="Zhang W."/>
            <person name="Chen M."/>
            <person name="Wang L."/>
            <person name="Sun Y."/>
            <person name="Donzelli B.G."/>
            <person name="Gibson D.M."/>
            <person name="Nelson D.R."/>
            <person name="Luo J.G."/>
            <person name="Rep M."/>
            <person name="Liu H."/>
            <person name="Yang S."/>
            <person name="Wang J."/>
            <person name="Krasnoff S.B."/>
            <person name="Xu Y."/>
            <person name="Molnar I."/>
            <person name="Lin M."/>
        </authorList>
    </citation>
    <scope>NUCLEOTIDE SEQUENCE [LARGE SCALE GENOMIC DNA]</scope>
    <source>
        <strain evidence="6 7">ARSEF 6962</strain>
    </source>
</reference>
<protein>
    <recommendedName>
        <fullName evidence="8">Pyroglutamyl peptidase type I</fullName>
    </recommendedName>
</protein>
<keyword evidence="4" id="KW-0788">Thiol protease</keyword>
<dbReference type="InterPro" id="IPR016125">
    <property type="entry name" value="Peptidase_C15-like"/>
</dbReference>
<keyword evidence="3" id="KW-0378">Hydrolase</keyword>
<dbReference type="InParanoid" id="A0A151GGV8"/>
<dbReference type="PANTHER" id="PTHR23402">
    <property type="entry name" value="PROTEASE FAMILY C15 PYROGLUTAMYL-PEPTIDASE I-RELATED"/>
    <property type="match status" value="1"/>
</dbReference>
<comment type="similarity">
    <text evidence="1">Belongs to the peptidase C15 family.</text>
</comment>
<keyword evidence="5" id="KW-0732">Signal</keyword>
<feature type="signal peptide" evidence="5">
    <location>
        <begin position="1"/>
        <end position="18"/>
    </location>
</feature>
<gene>
    <name evidence="6" type="ORF">DCS_03338</name>
</gene>
<dbReference type="AlphaFoldDB" id="A0A151GGV8"/>
<keyword evidence="2" id="KW-0645">Protease</keyword>
<keyword evidence="7" id="KW-1185">Reference proteome</keyword>